<name>A0A238YT55_9FLAO</name>
<gene>
    <name evidence="2" type="ORF">SAMN06265371_110112</name>
</gene>
<dbReference type="GO" id="GO:0006508">
    <property type="term" value="P:proteolysis"/>
    <property type="evidence" value="ECO:0007669"/>
    <property type="project" value="InterPro"/>
</dbReference>
<reference evidence="2 3" key="1">
    <citation type="submission" date="2017-06" db="EMBL/GenBank/DDBJ databases">
        <authorList>
            <person name="Kim H.J."/>
            <person name="Triplett B.A."/>
        </authorList>
    </citation>
    <scope>NUCLEOTIDE SEQUENCE [LARGE SCALE GENOMIC DNA]</scope>
    <source>
        <strain evidence="2 3">DSM 29150</strain>
    </source>
</reference>
<dbReference type="OrthoDB" id="9792074at2"/>
<proteinExistence type="predicted"/>
<dbReference type="CDD" id="cd14847">
    <property type="entry name" value="DD-carboxypeptidase_like"/>
    <property type="match status" value="1"/>
</dbReference>
<dbReference type="Gene3D" id="3.30.1380.10">
    <property type="match status" value="1"/>
</dbReference>
<keyword evidence="2" id="KW-0378">Hydrolase</keyword>
<dbReference type="EMBL" id="FZNT01000010">
    <property type="protein sequence ID" value="SNR73629.1"/>
    <property type="molecule type" value="Genomic_DNA"/>
</dbReference>
<dbReference type="AlphaFoldDB" id="A0A238YT55"/>
<dbReference type="PANTHER" id="PTHR34385:SF1">
    <property type="entry name" value="PEPTIDOGLYCAN L-ALANYL-D-GLUTAMATE ENDOPEPTIDASE CWLK"/>
    <property type="match status" value="1"/>
</dbReference>
<evidence type="ECO:0000259" key="1">
    <source>
        <dbReference type="Pfam" id="PF02557"/>
    </source>
</evidence>
<dbReference type="InterPro" id="IPR003709">
    <property type="entry name" value="VanY-like_core_dom"/>
</dbReference>
<dbReference type="InterPro" id="IPR052179">
    <property type="entry name" value="DD-CPase-like"/>
</dbReference>
<feature type="domain" description="D-alanyl-D-alanine carboxypeptidase-like core" evidence="1">
    <location>
        <begin position="42"/>
        <end position="186"/>
    </location>
</feature>
<dbReference type="InterPro" id="IPR009045">
    <property type="entry name" value="Zn_M74/Hedgehog-like"/>
</dbReference>
<keyword evidence="2" id="KW-0645">Protease</keyword>
<dbReference type="Proteomes" id="UP000198384">
    <property type="component" value="Unassembled WGS sequence"/>
</dbReference>
<keyword evidence="2" id="KW-0121">Carboxypeptidase</keyword>
<keyword evidence="3" id="KW-1185">Reference proteome</keyword>
<dbReference type="PANTHER" id="PTHR34385">
    <property type="entry name" value="D-ALANYL-D-ALANINE CARBOXYPEPTIDASE"/>
    <property type="match status" value="1"/>
</dbReference>
<accession>A0A238YT55</accession>
<evidence type="ECO:0000313" key="2">
    <source>
        <dbReference type="EMBL" id="SNR73629.1"/>
    </source>
</evidence>
<evidence type="ECO:0000313" key="3">
    <source>
        <dbReference type="Proteomes" id="UP000198384"/>
    </source>
</evidence>
<organism evidence="2 3">
    <name type="scientific">Lutibacter agarilyticus</name>
    <dbReference type="NCBI Taxonomy" id="1109740"/>
    <lineage>
        <taxon>Bacteria</taxon>
        <taxon>Pseudomonadati</taxon>
        <taxon>Bacteroidota</taxon>
        <taxon>Flavobacteriia</taxon>
        <taxon>Flavobacteriales</taxon>
        <taxon>Flavobacteriaceae</taxon>
        <taxon>Lutibacter</taxon>
    </lineage>
</organism>
<dbReference type="Pfam" id="PF02557">
    <property type="entry name" value="VanY"/>
    <property type="match status" value="1"/>
</dbReference>
<protein>
    <submittedName>
        <fullName evidence="2">LD-carboxypeptidase LdcB, LAS superfamily</fullName>
    </submittedName>
</protein>
<sequence>MNCRNYIFYFLLITGLCTYAQCDYSNLALTGRGDLELFGTKVKLHPDAYKAFLKMEEAALKDGISIKILSGYRSFSTQKNIWNRKYKKYTAEGMSPEKVLDKIIEFSTLPGTSRHHWGTEIDIIDNSVKTPTNYLVEKNFIKGGCYEKLKKWMDENSEKFGFYLVYTKNGYRKGFKYEPWHYSYKPISYSCFKKILKLDSLYMLNSLDIKGRDYLTTEFLSKYFNEQVLDINPKLK</sequence>
<dbReference type="SUPFAM" id="SSF55166">
    <property type="entry name" value="Hedgehog/DD-peptidase"/>
    <property type="match status" value="1"/>
</dbReference>
<dbReference type="GO" id="GO:0004180">
    <property type="term" value="F:carboxypeptidase activity"/>
    <property type="evidence" value="ECO:0007669"/>
    <property type="project" value="UniProtKB-KW"/>
</dbReference>